<keyword evidence="2 5" id="KW-0812">Transmembrane</keyword>
<comment type="similarity">
    <text evidence="5">Belongs to the ABC-2 integral membrane protein family.</text>
</comment>
<dbReference type="InterPro" id="IPR000412">
    <property type="entry name" value="ABC_2_transport"/>
</dbReference>
<evidence type="ECO:0000256" key="5">
    <source>
        <dbReference type="RuleBase" id="RU361157"/>
    </source>
</evidence>
<comment type="caution">
    <text evidence="7">The sequence shown here is derived from an EMBL/GenBank/DDBJ whole genome shotgun (WGS) entry which is preliminary data.</text>
</comment>
<gene>
    <name evidence="7" type="ORF">DESHY_160124</name>
</gene>
<name>K8DYV0_9FIRM</name>
<organism evidence="7 8">
    <name type="scientific">Desulforamulus hydrothermalis Lam5 = DSM 18033</name>
    <dbReference type="NCBI Taxonomy" id="1121428"/>
    <lineage>
        <taxon>Bacteria</taxon>
        <taxon>Bacillati</taxon>
        <taxon>Bacillota</taxon>
        <taxon>Clostridia</taxon>
        <taxon>Eubacteriales</taxon>
        <taxon>Peptococcaceae</taxon>
        <taxon>Desulforamulus</taxon>
    </lineage>
</organism>
<evidence type="ECO:0000256" key="1">
    <source>
        <dbReference type="ARBA" id="ARBA00004141"/>
    </source>
</evidence>
<dbReference type="AlphaFoldDB" id="K8DYV0"/>
<dbReference type="PIRSF" id="PIRSF006648">
    <property type="entry name" value="DrrB"/>
    <property type="match status" value="1"/>
</dbReference>
<keyword evidence="5" id="KW-1003">Cell membrane</keyword>
<dbReference type="RefSeq" id="WP_008411163.1">
    <property type="nucleotide sequence ID" value="NZ_CAOS01000008.1"/>
</dbReference>
<feature type="transmembrane region" description="Helical" evidence="5">
    <location>
        <begin position="51"/>
        <end position="70"/>
    </location>
</feature>
<dbReference type="EMBL" id="CAOS01000008">
    <property type="protein sequence ID" value="CCO08000.1"/>
    <property type="molecule type" value="Genomic_DNA"/>
</dbReference>
<evidence type="ECO:0000256" key="4">
    <source>
        <dbReference type="ARBA" id="ARBA00023136"/>
    </source>
</evidence>
<feature type="transmembrane region" description="Helical" evidence="5">
    <location>
        <begin position="135"/>
        <end position="155"/>
    </location>
</feature>
<dbReference type="OrthoDB" id="111284at2"/>
<accession>K8DYV0</accession>
<feature type="transmembrane region" description="Helical" evidence="5">
    <location>
        <begin position="217"/>
        <end position="237"/>
    </location>
</feature>
<dbReference type="PANTHER" id="PTHR43332">
    <property type="entry name" value="INNER MEMBRANE TRANSPORT PERMEASE YADH-RELATED"/>
    <property type="match status" value="1"/>
</dbReference>
<sequence length="244" mass="26765">MNGILAVLWREYLYFKKRIWSVTGSALVAPLLYLLAFGWGLGKSVQLAGVAYLDFIVPGILALSTMNASFHAVATPLSIARLYDKTLEEYLVSPITLYSLAAGKILAGALRGMYVGALLLALAFLLGAHCRLSWLLIWLVFLNCLVFASLGYLVALKIHSHPDMTRFNSFVITPMNFLCGTFFAPEHTPAAVQWLIKALPLTPASQGLRALALGQELAWHSPALQLFYLIILVGWGLRASQQAE</sequence>
<dbReference type="InterPro" id="IPR052522">
    <property type="entry name" value="ABC-2_transport_permease"/>
</dbReference>
<evidence type="ECO:0000259" key="6">
    <source>
        <dbReference type="PROSITE" id="PS51012"/>
    </source>
</evidence>
<keyword evidence="8" id="KW-1185">Reference proteome</keyword>
<keyword evidence="5" id="KW-0813">Transport</keyword>
<keyword evidence="3 5" id="KW-1133">Transmembrane helix</keyword>
<feature type="transmembrane region" description="Helical" evidence="5">
    <location>
        <begin position="112"/>
        <end position="129"/>
    </location>
</feature>
<dbReference type="PROSITE" id="PS51012">
    <property type="entry name" value="ABC_TM2"/>
    <property type="match status" value="1"/>
</dbReference>
<keyword evidence="4 5" id="KW-0472">Membrane</keyword>
<feature type="domain" description="ABC transmembrane type-2" evidence="6">
    <location>
        <begin position="21"/>
        <end position="243"/>
    </location>
</feature>
<dbReference type="eggNOG" id="COG0842">
    <property type="taxonomic scope" value="Bacteria"/>
</dbReference>
<feature type="transmembrane region" description="Helical" evidence="5">
    <location>
        <begin position="19"/>
        <end position="39"/>
    </location>
</feature>
<evidence type="ECO:0000256" key="2">
    <source>
        <dbReference type="ARBA" id="ARBA00022692"/>
    </source>
</evidence>
<evidence type="ECO:0000313" key="8">
    <source>
        <dbReference type="Proteomes" id="UP000009315"/>
    </source>
</evidence>
<dbReference type="InterPro" id="IPR013525">
    <property type="entry name" value="ABC2_TM"/>
</dbReference>
<dbReference type="PANTHER" id="PTHR43332:SF2">
    <property type="entry name" value="INNER MEMBRANE TRANSPORT PERMEASE YADH"/>
    <property type="match status" value="1"/>
</dbReference>
<protein>
    <recommendedName>
        <fullName evidence="5">Transport permease protein</fullName>
    </recommendedName>
</protein>
<dbReference type="Proteomes" id="UP000009315">
    <property type="component" value="Unassembled WGS sequence"/>
</dbReference>
<reference evidence="7 8" key="1">
    <citation type="journal article" date="2013" name="Genome Announc.">
        <title>Genome Sequence of the Sulfate-Reducing Bacterium Desulfotomaculum hydrothermale Lam5(T).</title>
        <authorList>
            <person name="Amin O."/>
            <person name="Fardeau M.L."/>
            <person name="Valette O."/>
            <person name="Hirschler-Rea A."/>
            <person name="Barbe V."/>
            <person name="Medigue C."/>
            <person name="Vacherie B."/>
            <person name="Ollivier B."/>
            <person name="Bertin P.N."/>
            <person name="Dolla A."/>
        </authorList>
    </citation>
    <scope>NUCLEOTIDE SEQUENCE [LARGE SCALE GENOMIC DNA]</scope>
    <source>
        <strain evidence="8">Lam5 / DSM 18033</strain>
    </source>
</reference>
<evidence type="ECO:0000256" key="3">
    <source>
        <dbReference type="ARBA" id="ARBA00022989"/>
    </source>
</evidence>
<dbReference type="InterPro" id="IPR047817">
    <property type="entry name" value="ABC2_TM_bact-type"/>
</dbReference>
<dbReference type="GO" id="GO:0043190">
    <property type="term" value="C:ATP-binding cassette (ABC) transporter complex"/>
    <property type="evidence" value="ECO:0007669"/>
    <property type="project" value="InterPro"/>
</dbReference>
<evidence type="ECO:0000313" key="7">
    <source>
        <dbReference type="EMBL" id="CCO08000.1"/>
    </source>
</evidence>
<dbReference type="STRING" id="1121428.DESHY_160124"/>
<dbReference type="Pfam" id="PF01061">
    <property type="entry name" value="ABC2_membrane"/>
    <property type="match status" value="1"/>
</dbReference>
<comment type="caution">
    <text evidence="5">Lacks conserved residue(s) required for the propagation of feature annotation.</text>
</comment>
<proteinExistence type="inferred from homology"/>
<comment type="subcellular location">
    <subcellularLocation>
        <location evidence="5">Cell membrane</location>
        <topology evidence="5">Multi-pass membrane protein</topology>
    </subcellularLocation>
    <subcellularLocation>
        <location evidence="1">Membrane</location>
        <topology evidence="1">Multi-pass membrane protein</topology>
    </subcellularLocation>
</comment>
<dbReference type="GO" id="GO:0140359">
    <property type="term" value="F:ABC-type transporter activity"/>
    <property type="evidence" value="ECO:0007669"/>
    <property type="project" value="InterPro"/>
</dbReference>